<evidence type="ECO:0000313" key="11">
    <source>
        <dbReference type="Proteomes" id="UP000623967"/>
    </source>
</evidence>
<feature type="transmembrane region" description="Helical" evidence="7">
    <location>
        <begin position="118"/>
        <end position="137"/>
    </location>
</feature>
<dbReference type="SUPFAM" id="SSF160240">
    <property type="entry name" value="Cation efflux protein cytoplasmic domain-like"/>
    <property type="match status" value="1"/>
</dbReference>
<dbReference type="PANTHER" id="PTHR43840:SF50">
    <property type="entry name" value="MANGANESE EFFLUX SYSTEM PROTEIN MNES"/>
    <property type="match status" value="1"/>
</dbReference>
<evidence type="ECO:0000259" key="9">
    <source>
        <dbReference type="Pfam" id="PF16916"/>
    </source>
</evidence>
<proteinExistence type="inferred from homology"/>
<keyword evidence="11" id="KW-1185">Reference proteome</keyword>
<evidence type="ECO:0000313" key="10">
    <source>
        <dbReference type="EMBL" id="MBL4952828.1"/>
    </source>
</evidence>
<evidence type="ECO:0000256" key="1">
    <source>
        <dbReference type="ARBA" id="ARBA00004141"/>
    </source>
</evidence>
<reference evidence="10 11" key="1">
    <citation type="submission" date="2021-01" db="EMBL/GenBank/DDBJ databases">
        <title>Genome public.</title>
        <authorList>
            <person name="Liu C."/>
            <person name="Sun Q."/>
        </authorList>
    </citation>
    <scope>NUCLEOTIDE SEQUENCE [LARGE SCALE GENOMIC DNA]</scope>
    <source>
        <strain evidence="10 11">YIM B02564</strain>
    </source>
</reference>
<accession>A0ABS1TQG4</accession>
<dbReference type="InterPro" id="IPR027470">
    <property type="entry name" value="Cation_efflux_CTD"/>
</dbReference>
<evidence type="ECO:0000256" key="5">
    <source>
        <dbReference type="ARBA" id="ARBA00022989"/>
    </source>
</evidence>
<evidence type="ECO:0000256" key="7">
    <source>
        <dbReference type="SAM" id="Phobius"/>
    </source>
</evidence>
<dbReference type="InterPro" id="IPR002524">
    <property type="entry name" value="Cation_efflux"/>
</dbReference>
<evidence type="ECO:0000256" key="4">
    <source>
        <dbReference type="ARBA" id="ARBA00022692"/>
    </source>
</evidence>
<dbReference type="InterPro" id="IPR050291">
    <property type="entry name" value="CDF_Transporter"/>
</dbReference>
<evidence type="ECO:0000256" key="3">
    <source>
        <dbReference type="ARBA" id="ARBA00022448"/>
    </source>
</evidence>
<feature type="transmembrane region" description="Helical" evidence="7">
    <location>
        <begin position="184"/>
        <end position="201"/>
    </location>
</feature>
<dbReference type="InterPro" id="IPR027469">
    <property type="entry name" value="Cation_efflux_TMD_sf"/>
</dbReference>
<comment type="caution">
    <text evidence="10">The sequence shown here is derived from an EMBL/GenBank/DDBJ whole genome shotgun (WGS) entry which is preliminary data.</text>
</comment>
<dbReference type="InterPro" id="IPR036837">
    <property type="entry name" value="Cation_efflux_CTD_sf"/>
</dbReference>
<dbReference type="Pfam" id="PF16916">
    <property type="entry name" value="ZT_dimer"/>
    <property type="match status" value="1"/>
</dbReference>
<comment type="subcellular location">
    <subcellularLocation>
        <location evidence="1">Membrane</location>
        <topology evidence="1">Multi-pass membrane protein</topology>
    </subcellularLocation>
</comment>
<dbReference type="Gene3D" id="3.30.70.1350">
    <property type="entry name" value="Cation efflux protein, cytoplasmic domain"/>
    <property type="match status" value="1"/>
</dbReference>
<keyword evidence="3" id="KW-0813">Transport</keyword>
<feature type="domain" description="Cation efflux protein transmembrane" evidence="8">
    <location>
        <begin position="17"/>
        <end position="208"/>
    </location>
</feature>
<comment type="similarity">
    <text evidence="2">Belongs to the cation diffusion facilitator (CDF) transporter (TC 2.A.4) family.</text>
</comment>
<keyword evidence="4 7" id="KW-0812">Transmembrane</keyword>
<feature type="transmembrane region" description="Helical" evidence="7">
    <location>
        <begin position="84"/>
        <end position="106"/>
    </location>
</feature>
<evidence type="ECO:0000256" key="6">
    <source>
        <dbReference type="ARBA" id="ARBA00023136"/>
    </source>
</evidence>
<evidence type="ECO:0000259" key="8">
    <source>
        <dbReference type="Pfam" id="PF01545"/>
    </source>
</evidence>
<sequence length="289" mass="31235">MNEEKYLSLKKGEQGAILSIFAYLCLSIIKLSVGYVANSNALKADGLNNTTDIISSIVVLIGLKLSQKPADMDHPYGHWKAETVASMVSSFIMMVVGIEVLIEAFTTVLNGKEESPDPIAAVTGLVSAAAMFLVYRYNLNLAKKIDSQAVMAAAKDNLSDAMVSVGAALGIIGAQFHLPWLDPVTAVIVGILICYTAWKIFRDTSHNLTDGFDVKQISAFKETVQGIIGVKGIKDIRARSYGNNAVVDVVILVNSNLNIREAHDVATKVETALMNKHNVYDVNVHVEPN</sequence>
<dbReference type="EMBL" id="JAESWB010000168">
    <property type="protein sequence ID" value="MBL4952828.1"/>
    <property type="molecule type" value="Genomic_DNA"/>
</dbReference>
<dbReference type="InterPro" id="IPR058533">
    <property type="entry name" value="Cation_efflux_TM"/>
</dbReference>
<feature type="domain" description="Cation efflux protein cytoplasmic" evidence="9">
    <location>
        <begin position="216"/>
        <end position="288"/>
    </location>
</feature>
<organism evidence="10 11">
    <name type="scientific">Neobacillus paridis</name>
    <dbReference type="NCBI Taxonomy" id="2803862"/>
    <lineage>
        <taxon>Bacteria</taxon>
        <taxon>Bacillati</taxon>
        <taxon>Bacillota</taxon>
        <taxon>Bacilli</taxon>
        <taxon>Bacillales</taxon>
        <taxon>Bacillaceae</taxon>
        <taxon>Neobacillus</taxon>
    </lineage>
</organism>
<name>A0ABS1TQG4_9BACI</name>
<keyword evidence="5 7" id="KW-1133">Transmembrane helix</keyword>
<dbReference type="PANTHER" id="PTHR43840">
    <property type="entry name" value="MITOCHONDRIAL METAL TRANSPORTER 1-RELATED"/>
    <property type="match status" value="1"/>
</dbReference>
<evidence type="ECO:0000256" key="2">
    <source>
        <dbReference type="ARBA" id="ARBA00008114"/>
    </source>
</evidence>
<dbReference type="Proteomes" id="UP000623967">
    <property type="component" value="Unassembled WGS sequence"/>
</dbReference>
<protein>
    <submittedName>
        <fullName evidence="10">Cation transporter</fullName>
    </submittedName>
</protein>
<gene>
    <name evidence="10" type="ORF">JK635_11460</name>
</gene>
<dbReference type="Gene3D" id="1.20.1510.10">
    <property type="entry name" value="Cation efflux protein transmembrane domain"/>
    <property type="match status" value="1"/>
</dbReference>
<dbReference type="RefSeq" id="WP_202654340.1">
    <property type="nucleotide sequence ID" value="NZ_JAESWB010000168.1"/>
</dbReference>
<dbReference type="Pfam" id="PF01545">
    <property type="entry name" value="Cation_efflux"/>
    <property type="match status" value="1"/>
</dbReference>
<dbReference type="NCBIfam" id="TIGR01297">
    <property type="entry name" value="CDF"/>
    <property type="match status" value="1"/>
</dbReference>
<dbReference type="SUPFAM" id="SSF161111">
    <property type="entry name" value="Cation efflux protein transmembrane domain-like"/>
    <property type="match status" value="1"/>
</dbReference>
<feature type="transmembrane region" description="Helical" evidence="7">
    <location>
        <begin position="158"/>
        <end position="178"/>
    </location>
</feature>
<feature type="transmembrane region" description="Helical" evidence="7">
    <location>
        <begin position="15"/>
        <end position="35"/>
    </location>
</feature>
<keyword evidence="6 7" id="KW-0472">Membrane</keyword>